<feature type="transmembrane region" description="Helical" evidence="1">
    <location>
        <begin position="960"/>
        <end position="976"/>
    </location>
</feature>
<feature type="transmembrane region" description="Helical" evidence="1">
    <location>
        <begin position="466"/>
        <end position="490"/>
    </location>
</feature>
<protein>
    <submittedName>
        <fullName evidence="2">Multidrug efflux pump subunit AcrB</fullName>
    </submittedName>
</protein>
<dbReference type="Gene3D" id="3.30.70.1430">
    <property type="entry name" value="Multidrug efflux transporter AcrB pore domain"/>
    <property type="match status" value="2"/>
</dbReference>
<dbReference type="Gene3D" id="3.30.2090.10">
    <property type="entry name" value="Multidrug efflux transporter AcrB TolC docking domain, DN and DC subdomains"/>
    <property type="match status" value="2"/>
</dbReference>
<dbReference type="PANTHER" id="PTHR32063">
    <property type="match status" value="1"/>
</dbReference>
<dbReference type="Gene3D" id="1.20.1640.10">
    <property type="entry name" value="Multidrug efflux transporter AcrB transmembrane domain"/>
    <property type="match status" value="2"/>
</dbReference>
<dbReference type="InterPro" id="IPR027463">
    <property type="entry name" value="AcrB_DN_DC_subdom"/>
</dbReference>
<dbReference type="AlphaFoldDB" id="A0A0K6IPW6"/>
<gene>
    <name evidence="2" type="ORF">Ga0061068_101222</name>
</gene>
<feature type="transmembrane region" description="Helical" evidence="1">
    <location>
        <begin position="392"/>
        <end position="414"/>
    </location>
</feature>
<dbReference type="InterPro" id="IPR001036">
    <property type="entry name" value="Acrflvin-R"/>
</dbReference>
<dbReference type="Proteomes" id="UP000182108">
    <property type="component" value="Unassembled WGS sequence"/>
</dbReference>
<dbReference type="Gene3D" id="3.30.70.1320">
    <property type="entry name" value="Multidrug efflux transporter AcrB pore domain like"/>
    <property type="match status" value="1"/>
</dbReference>
<dbReference type="RefSeq" id="WP_055422597.1">
    <property type="nucleotide sequence ID" value="NZ_CYHH01000001.1"/>
</dbReference>
<dbReference type="PANTHER" id="PTHR32063:SF18">
    <property type="entry name" value="CATION EFFLUX SYSTEM PROTEIN"/>
    <property type="match status" value="1"/>
</dbReference>
<dbReference type="GO" id="GO:0005886">
    <property type="term" value="C:plasma membrane"/>
    <property type="evidence" value="ECO:0007669"/>
    <property type="project" value="TreeGrafter"/>
</dbReference>
<dbReference type="GO" id="GO:0042910">
    <property type="term" value="F:xenobiotic transmembrane transporter activity"/>
    <property type="evidence" value="ECO:0007669"/>
    <property type="project" value="TreeGrafter"/>
</dbReference>
<dbReference type="SUPFAM" id="SSF82693">
    <property type="entry name" value="Multidrug efflux transporter AcrB pore domain, PN1, PN2, PC1 and PC2 subdomains"/>
    <property type="match status" value="3"/>
</dbReference>
<feature type="transmembrane region" description="Helical" evidence="1">
    <location>
        <begin position="337"/>
        <end position="355"/>
    </location>
</feature>
<feature type="transmembrane region" description="Helical" evidence="1">
    <location>
        <begin position="982"/>
        <end position="1009"/>
    </location>
</feature>
<proteinExistence type="predicted"/>
<evidence type="ECO:0000256" key="1">
    <source>
        <dbReference type="SAM" id="Phobius"/>
    </source>
</evidence>
<keyword evidence="1" id="KW-1133">Transmembrane helix</keyword>
<dbReference type="PRINTS" id="PR00702">
    <property type="entry name" value="ACRIFLAVINRP"/>
</dbReference>
<evidence type="ECO:0000313" key="3">
    <source>
        <dbReference type="Proteomes" id="UP000182108"/>
    </source>
</evidence>
<keyword evidence="1" id="KW-0812">Transmembrane</keyword>
<name>A0A0K6IPW6_9PROT</name>
<keyword evidence="1" id="KW-0472">Membrane</keyword>
<reference evidence="3" key="1">
    <citation type="submission" date="2015-08" db="EMBL/GenBank/DDBJ databases">
        <authorList>
            <person name="Babu N.S."/>
            <person name="Beckwith C.J."/>
            <person name="Beseler K.G."/>
            <person name="Brison A."/>
            <person name="Carone J.V."/>
            <person name="Caskin T.P."/>
            <person name="Diamond M."/>
            <person name="Durham M.E."/>
            <person name="Foxe J.M."/>
            <person name="Go M."/>
            <person name="Henderson B.A."/>
            <person name="Jones I.B."/>
            <person name="McGettigan J.A."/>
            <person name="Micheletti S.J."/>
            <person name="Nasrallah M.E."/>
            <person name="Ortiz D."/>
            <person name="Piller C.R."/>
            <person name="Privatt S.R."/>
            <person name="Schneider S.L."/>
            <person name="Sharp S."/>
            <person name="Smith T.C."/>
            <person name="Stanton J.D."/>
            <person name="Ullery H.E."/>
            <person name="Wilson R.J."/>
            <person name="Serrano M.G."/>
            <person name="Buck G."/>
            <person name="Lee V."/>
            <person name="Wang Y."/>
            <person name="Carvalho R."/>
            <person name="Voegtly L."/>
            <person name="Shi R."/>
            <person name="Duckworth R."/>
            <person name="Johnson A."/>
            <person name="Loviza R."/>
            <person name="Walstead R."/>
            <person name="Shah Z."/>
            <person name="Kiflezghi M."/>
            <person name="Wade K."/>
            <person name="Ball S.L."/>
            <person name="Bradley K.W."/>
            <person name="Asai D.J."/>
            <person name="Bowman C.A."/>
            <person name="Russell D.A."/>
            <person name="Pope W.H."/>
            <person name="Jacobs-Sera D."/>
            <person name="Hendrix R.W."/>
            <person name="Hatfull G.F."/>
        </authorList>
    </citation>
    <scope>NUCLEOTIDE SEQUENCE [LARGE SCALE GENOMIC DNA]</scope>
    <source>
        <strain evidence="3">JCM 19170</strain>
    </source>
</reference>
<feature type="transmembrane region" description="Helical" evidence="1">
    <location>
        <begin position="435"/>
        <end position="454"/>
    </location>
</feature>
<evidence type="ECO:0000313" key="2">
    <source>
        <dbReference type="EMBL" id="CUB05124.1"/>
    </source>
</evidence>
<feature type="transmembrane region" description="Helical" evidence="1">
    <location>
        <begin position="911"/>
        <end position="929"/>
    </location>
</feature>
<organism evidence="2 3">
    <name type="scientific">Tepidiphilus thermophilus</name>
    <dbReference type="NCBI Taxonomy" id="876478"/>
    <lineage>
        <taxon>Bacteria</taxon>
        <taxon>Pseudomonadati</taxon>
        <taxon>Pseudomonadota</taxon>
        <taxon>Hydrogenophilia</taxon>
        <taxon>Hydrogenophilales</taxon>
        <taxon>Hydrogenophilaceae</taxon>
        <taxon>Tepidiphilus</taxon>
    </lineage>
</organism>
<dbReference type="SUPFAM" id="SSF82714">
    <property type="entry name" value="Multidrug efflux transporter AcrB TolC docking domain, DN and DC subdomains"/>
    <property type="match status" value="2"/>
</dbReference>
<feature type="transmembrane region" description="Helical" evidence="1">
    <location>
        <begin position="362"/>
        <end position="380"/>
    </location>
</feature>
<sequence length="1018" mass="111476">MSFPNLSALAVRERAVTLFFLILSALAGLYAFLGLGRAEDPAFTVRILMVSALWPGATAQQMEEQVAHRLEKRLQELEYLYRLTTTVQPGRVDIQVEFEEYVPQREIGRLFYEVRKRMWDEGPTLPKGVIGPVVNDDFSDVYFSLMALTAPGMPSWDLVREAEALRDRLARVPGVQKAQLIGERPEQIFLELDLDRLIQLGLTPQAVFDAIDANNALVPAGFIDTAGPRVYVRLPGADLSQVERIAAVPLRVGGRILTVGELGKVRLGVEDPPSFLVRAHGEEAILLGVVMQRGENGLKLGKRLARFVAEEKARLPAGMTLSVLTNQAEAIAHAVDLFQVKFLVAVAVVMGVTFLTLGWRAGVVVAVAIPVTLGLTFLAMRWSGIDLDRVSLGALILALGLLVDDAIIAIEMMIVKLEEGCDRIAAAGHAWNVTAKPMLFGTLVTVAGFLPIGFARSAVGEYAGNIFWVLGYALVISWFVAVVFTPYLGVKLLPSYRKREAGHGVYDSPAYRRWRVAIAWCVDRRKTVVTATLGLLALGVAAMVGPVQKQFFPSSDRPEVLVSIWLPAGSAIERTDEVARRIEAILAPLPEVRSVSAYVGRGAPRFFISANPEEPDPAFAKIVVVTQGVEAREKVIALLEQHRQAGEFAEARIRVHRLLYGPPVPWPVAFRVVGPDLEVLRRLGEEVRAVMARNPHVRDAHLEWNERAPALVLEAPAERLRAMGLTPREVARQLQFALNGIPVTEVRRDIRTVTLLVRGEAAVRDPARLEGLELRTLDGARVPLGQVGRLEVRHEEVRYKRMDRERFVAVQGELEGAQAVDVTEALWEALAPLRAALPPGYRLEVGGTVEQSRKADASIQKLQPVMVAVMLILIMLQMREFAGTFMTVATAPLGVIGAATALLVFGKPFGFVALLGLIGLAGILMRNTLILTQQVRDNLEAGMTATEAVVEAAVRRTRPVLLTALAAVLAFVPLATDTFWGPLAYVLIGGVMAGTLITLCFVPALYALWYRLPRREMG</sequence>
<accession>A0A0K6IPW6</accession>
<keyword evidence="3" id="KW-1185">Reference proteome</keyword>
<dbReference type="Gene3D" id="3.30.70.1440">
    <property type="entry name" value="Multidrug efflux transporter AcrB pore domain"/>
    <property type="match status" value="1"/>
</dbReference>
<dbReference type="EMBL" id="CYHH01000001">
    <property type="protein sequence ID" value="CUB05124.1"/>
    <property type="molecule type" value="Genomic_DNA"/>
</dbReference>
<dbReference type="Pfam" id="PF00873">
    <property type="entry name" value="ACR_tran"/>
    <property type="match status" value="1"/>
</dbReference>
<dbReference type="SUPFAM" id="SSF82866">
    <property type="entry name" value="Multidrug efflux transporter AcrB transmembrane domain"/>
    <property type="match status" value="2"/>
</dbReference>
<feature type="transmembrane region" description="Helical" evidence="1">
    <location>
        <begin position="528"/>
        <end position="547"/>
    </location>
</feature>
<dbReference type="OrthoDB" id="9757940at2"/>
<feature type="transmembrane region" description="Helical" evidence="1">
    <location>
        <begin position="885"/>
        <end position="905"/>
    </location>
</feature>